<dbReference type="Proteomes" id="UP000054477">
    <property type="component" value="Unassembled WGS sequence"/>
</dbReference>
<keyword evidence="1" id="KW-0812">Transmembrane</keyword>
<gene>
    <name evidence="2" type="ORF">K443DRAFT_116740</name>
</gene>
<keyword evidence="3" id="KW-1185">Reference proteome</keyword>
<evidence type="ECO:0000313" key="3">
    <source>
        <dbReference type="Proteomes" id="UP000054477"/>
    </source>
</evidence>
<organism evidence="2 3">
    <name type="scientific">Laccaria amethystina LaAM-08-1</name>
    <dbReference type="NCBI Taxonomy" id="1095629"/>
    <lineage>
        <taxon>Eukaryota</taxon>
        <taxon>Fungi</taxon>
        <taxon>Dikarya</taxon>
        <taxon>Basidiomycota</taxon>
        <taxon>Agaricomycotina</taxon>
        <taxon>Agaricomycetes</taxon>
        <taxon>Agaricomycetidae</taxon>
        <taxon>Agaricales</taxon>
        <taxon>Agaricineae</taxon>
        <taxon>Hydnangiaceae</taxon>
        <taxon>Laccaria</taxon>
    </lineage>
</organism>
<name>A0A0C9WLI7_9AGAR</name>
<feature type="transmembrane region" description="Helical" evidence="1">
    <location>
        <begin position="72"/>
        <end position="90"/>
    </location>
</feature>
<reference evidence="2 3" key="1">
    <citation type="submission" date="2014-04" db="EMBL/GenBank/DDBJ databases">
        <authorList>
            <consortium name="DOE Joint Genome Institute"/>
            <person name="Kuo A."/>
            <person name="Kohler A."/>
            <person name="Nagy L.G."/>
            <person name="Floudas D."/>
            <person name="Copeland A."/>
            <person name="Barry K.W."/>
            <person name="Cichocki N."/>
            <person name="Veneault-Fourrey C."/>
            <person name="LaButti K."/>
            <person name="Lindquist E.A."/>
            <person name="Lipzen A."/>
            <person name="Lundell T."/>
            <person name="Morin E."/>
            <person name="Murat C."/>
            <person name="Sun H."/>
            <person name="Tunlid A."/>
            <person name="Henrissat B."/>
            <person name="Grigoriev I.V."/>
            <person name="Hibbett D.S."/>
            <person name="Martin F."/>
            <person name="Nordberg H.P."/>
            <person name="Cantor M.N."/>
            <person name="Hua S.X."/>
        </authorList>
    </citation>
    <scope>NUCLEOTIDE SEQUENCE [LARGE SCALE GENOMIC DNA]</scope>
    <source>
        <strain evidence="2 3">LaAM-08-1</strain>
    </source>
</reference>
<protein>
    <submittedName>
        <fullName evidence="2">Uncharacterized protein</fullName>
    </submittedName>
</protein>
<keyword evidence="1" id="KW-1133">Transmembrane helix</keyword>
<keyword evidence="1" id="KW-0472">Membrane</keyword>
<proteinExistence type="predicted"/>
<evidence type="ECO:0000313" key="2">
    <source>
        <dbReference type="EMBL" id="KIJ90330.1"/>
    </source>
</evidence>
<sequence>MDTLGFPLRQWRLLSASWTERNFSLDATTRPATNPPLRRVGREVRLLNQLRRRQIGLTIALHPTFGLGRNRLWYVVYVYVVFLWTLTLLYRSAPCTSTIAATPAYRKVMDHYVQPLSFKFNVQAHRTVLYIFCDCLDCNSRNY</sequence>
<reference evidence="3" key="2">
    <citation type="submission" date="2015-01" db="EMBL/GenBank/DDBJ databases">
        <title>Evolutionary Origins and Diversification of the Mycorrhizal Mutualists.</title>
        <authorList>
            <consortium name="DOE Joint Genome Institute"/>
            <consortium name="Mycorrhizal Genomics Consortium"/>
            <person name="Kohler A."/>
            <person name="Kuo A."/>
            <person name="Nagy L.G."/>
            <person name="Floudas D."/>
            <person name="Copeland A."/>
            <person name="Barry K.W."/>
            <person name="Cichocki N."/>
            <person name="Veneault-Fourrey C."/>
            <person name="LaButti K."/>
            <person name="Lindquist E.A."/>
            <person name="Lipzen A."/>
            <person name="Lundell T."/>
            <person name="Morin E."/>
            <person name="Murat C."/>
            <person name="Riley R."/>
            <person name="Ohm R."/>
            <person name="Sun H."/>
            <person name="Tunlid A."/>
            <person name="Henrissat B."/>
            <person name="Grigoriev I.V."/>
            <person name="Hibbett D.S."/>
            <person name="Martin F."/>
        </authorList>
    </citation>
    <scope>NUCLEOTIDE SEQUENCE [LARGE SCALE GENOMIC DNA]</scope>
    <source>
        <strain evidence="3">LaAM-08-1</strain>
    </source>
</reference>
<dbReference type="AlphaFoldDB" id="A0A0C9WLI7"/>
<accession>A0A0C9WLI7</accession>
<dbReference type="EMBL" id="KN839215">
    <property type="protein sequence ID" value="KIJ90330.1"/>
    <property type="molecule type" value="Genomic_DNA"/>
</dbReference>
<dbReference type="HOGENOM" id="CLU_1806487_0_0_1"/>
<evidence type="ECO:0000256" key="1">
    <source>
        <dbReference type="SAM" id="Phobius"/>
    </source>
</evidence>